<evidence type="ECO:0000256" key="2">
    <source>
        <dbReference type="ARBA" id="ARBA00006338"/>
    </source>
</evidence>
<comment type="similarity">
    <text evidence="2">Belongs to the DIPK family.</text>
</comment>
<gene>
    <name evidence="7" type="ORF">KUTeg_012662</name>
</gene>
<feature type="transmembrane region" description="Helical" evidence="5">
    <location>
        <begin position="42"/>
        <end position="59"/>
    </location>
</feature>
<dbReference type="PANTHER" id="PTHR32073:SF7">
    <property type="entry name" value="GH11358P"/>
    <property type="match status" value="1"/>
</dbReference>
<keyword evidence="4" id="KW-0732">Signal</keyword>
<keyword evidence="5" id="KW-1133">Transmembrane helix</keyword>
<reference evidence="7 8" key="1">
    <citation type="submission" date="2022-12" db="EMBL/GenBank/DDBJ databases">
        <title>Chromosome-level genome of Tegillarca granosa.</title>
        <authorList>
            <person name="Kim J."/>
        </authorList>
    </citation>
    <scope>NUCLEOTIDE SEQUENCE [LARGE SCALE GENOMIC DNA]</scope>
    <source>
        <strain evidence="7">Teg-2019</strain>
        <tissue evidence="7">Adductor muscle</tissue>
    </source>
</reference>
<evidence type="ECO:0000256" key="1">
    <source>
        <dbReference type="ARBA" id="ARBA00004613"/>
    </source>
</evidence>
<dbReference type="EMBL" id="JARBDR010000640">
    <property type="protein sequence ID" value="KAJ8310797.1"/>
    <property type="molecule type" value="Genomic_DNA"/>
</dbReference>
<comment type="caution">
    <text evidence="7">The sequence shown here is derived from an EMBL/GenBank/DDBJ whole genome shotgun (WGS) entry which is preliminary data.</text>
</comment>
<accession>A0ABQ9F4H7</accession>
<keyword evidence="5" id="KW-0812">Transmembrane</keyword>
<sequence length="481" mass="55393">MLPQTLRNRRSVSTENLSKQNQSSLVKDTATVIRKLPVKAKLFLLCSGLLSLYAYYSIIRSLTTNHLAEDAFLETEKCPACYGHSLCWILQDNQIHLTGWSKVRLLDFVNVKNVHFGHHKDLDHPVVLKKLAHSSELQDIDERICKDAGRQAGCDVARVLHVSDTGIEIRKLGLLPKHLKNTTYMFSCVTLNLIDLVIRKYQEKLKPKSDLPFVRDKLQIYATALVNSEPLLLQTFPKSEGWPFPEYFGACGRFIAVEYCGEPLYNFYKEPFQKRADLAFQLLQMADKLTNTGGDFALYWTDLSYENFAVDSSGKMTIIDMENIIVVDRKSLHNDIDKKKIKLKKNDTISSGSMLQYLTYVMWYYINWHVKPKKWDELHESTFEKCDDTNCLIFSNDDLCNHINSDHNYYAVCLNILSKYANEPGMGMPNGLLHDMPNYARDDFDLDTLLNECVHPHKSQGRIKAKDHLLEALNQLRNVKR</sequence>
<keyword evidence="3" id="KW-0964">Secreted</keyword>
<name>A0ABQ9F4H7_TEGGR</name>
<evidence type="ECO:0000259" key="6">
    <source>
        <dbReference type="Pfam" id="PF12260"/>
    </source>
</evidence>
<proteinExistence type="inferred from homology"/>
<evidence type="ECO:0000256" key="5">
    <source>
        <dbReference type="SAM" id="Phobius"/>
    </source>
</evidence>
<dbReference type="Pfam" id="PF12260">
    <property type="entry name" value="PIP49_C"/>
    <property type="match status" value="1"/>
</dbReference>
<dbReference type="PANTHER" id="PTHR32073">
    <property type="entry name" value="GH11358P"/>
    <property type="match status" value="1"/>
</dbReference>
<dbReference type="Proteomes" id="UP001217089">
    <property type="component" value="Unassembled WGS sequence"/>
</dbReference>
<dbReference type="SUPFAM" id="SSF56112">
    <property type="entry name" value="Protein kinase-like (PK-like)"/>
    <property type="match status" value="1"/>
</dbReference>
<protein>
    <recommendedName>
        <fullName evidence="6">FAM69 protein-kinase domain-containing protein</fullName>
    </recommendedName>
</protein>
<dbReference type="InterPro" id="IPR020519">
    <property type="entry name" value="DIPK2A/B"/>
</dbReference>
<evidence type="ECO:0000256" key="3">
    <source>
        <dbReference type="ARBA" id="ARBA00022525"/>
    </source>
</evidence>
<evidence type="ECO:0000256" key="4">
    <source>
        <dbReference type="ARBA" id="ARBA00022729"/>
    </source>
</evidence>
<dbReference type="InterPro" id="IPR022049">
    <property type="entry name" value="FAM69_kinase_dom"/>
</dbReference>
<comment type="subcellular location">
    <subcellularLocation>
        <location evidence="1">Secreted</location>
    </subcellularLocation>
</comment>
<evidence type="ECO:0000313" key="8">
    <source>
        <dbReference type="Proteomes" id="UP001217089"/>
    </source>
</evidence>
<keyword evidence="5" id="KW-0472">Membrane</keyword>
<organism evidence="7 8">
    <name type="scientific">Tegillarca granosa</name>
    <name type="common">Malaysian cockle</name>
    <name type="synonym">Anadara granosa</name>
    <dbReference type="NCBI Taxonomy" id="220873"/>
    <lineage>
        <taxon>Eukaryota</taxon>
        <taxon>Metazoa</taxon>
        <taxon>Spiralia</taxon>
        <taxon>Lophotrochozoa</taxon>
        <taxon>Mollusca</taxon>
        <taxon>Bivalvia</taxon>
        <taxon>Autobranchia</taxon>
        <taxon>Pteriomorphia</taxon>
        <taxon>Arcoida</taxon>
        <taxon>Arcoidea</taxon>
        <taxon>Arcidae</taxon>
        <taxon>Tegillarca</taxon>
    </lineage>
</organism>
<evidence type="ECO:0000313" key="7">
    <source>
        <dbReference type="EMBL" id="KAJ8310797.1"/>
    </source>
</evidence>
<feature type="domain" description="FAM69 protein-kinase" evidence="6">
    <location>
        <begin position="223"/>
        <end position="455"/>
    </location>
</feature>
<keyword evidence="8" id="KW-1185">Reference proteome</keyword>
<dbReference type="InterPro" id="IPR011009">
    <property type="entry name" value="Kinase-like_dom_sf"/>
</dbReference>